<feature type="compositionally biased region" description="Polar residues" evidence="3">
    <location>
        <begin position="412"/>
        <end position="435"/>
    </location>
</feature>
<dbReference type="InterPro" id="IPR022812">
    <property type="entry name" value="Dynamin"/>
</dbReference>
<dbReference type="InterPro" id="IPR020850">
    <property type="entry name" value="GED_dom"/>
</dbReference>
<evidence type="ECO:0000313" key="6">
    <source>
        <dbReference type="EMBL" id="EKG16944.1"/>
    </source>
</evidence>
<dbReference type="OrthoDB" id="415706at2759"/>
<dbReference type="GO" id="GO:0006897">
    <property type="term" value="P:endocytosis"/>
    <property type="evidence" value="ECO:0007669"/>
    <property type="project" value="TreeGrafter"/>
</dbReference>
<evidence type="ECO:0000256" key="2">
    <source>
        <dbReference type="ARBA" id="ARBA00023134"/>
    </source>
</evidence>
<dbReference type="Pfam" id="PF02212">
    <property type="entry name" value="GED"/>
    <property type="match status" value="1"/>
</dbReference>
<dbReference type="GO" id="GO:0008017">
    <property type="term" value="F:microtubule binding"/>
    <property type="evidence" value="ECO:0007669"/>
    <property type="project" value="TreeGrafter"/>
</dbReference>
<comment type="caution">
    <text evidence="6">The sequence shown here is derived from an EMBL/GenBank/DDBJ whole genome shotgun (WGS) entry which is preliminary data.</text>
</comment>
<dbReference type="Proteomes" id="UP000007129">
    <property type="component" value="Unassembled WGS sequence"/>
</dbReference>
<dbReference type="InterPro" id="IPR003130">
    <property type="entry name" value="GED"/>
</dbReference>
<dbReference type="InParanoid" id="K2S355"/>
<dbReference type="InterPro" id="IPR045063">
    <property type="entry name" value="Dynamin_N"/>
</dbReference>
<feature type="compositionally biased region" description="Basic and acidic residues" evidence="3">
    <location>
        <begin position="741"/>
        <end position="757"/>
    </location>
</feature>
<protein>
    <recommendedName>
        <fullName evidence="8">Dynamin-type G domain-containing protein</fullName>
    </recommendedName>
</protein>
<dbReference type="CDD" id="cd08771">
    <property type="entry name" value="DLP_1"/>
    <property type="match status" value="1"/>
</dbReference>
<dbReference type="HOGENOM" id="CLU_008964_7_2_1"/>
<dbReference type="Pfam" id="PF00350">
    <property type="entry name" value="Dynamin_N"/>
    <property type="match status" value="1"/>
</dbReference>
<dbReference type="SMART" id="SM00053">
    <property type="entry name" value="DYNc"/>
    <property type="match status" value="1"/>
</dbReference>
<proteinExistence type="predicted"/>
<evidence type="ECO:0000259" key="4">
    <source>
        <dbReference type="PROSITE" id="PS51388"/>
    </source>
</evidence>
<evidence type="ECO:0000259" key="5">
    <source>
        <dbReference type="PROSITE" id="PS51718"/>
    </source>
</evidence>
<keyword evidence="2" id="KW-0342">GTP-binding</keyword>
<dbReference type="GO" id="GO:0003924">
    <property type="term" value="F:GTPase activity"/>
    <property type="evidence" value="ECO:0007669"/>
    <property type="project" value="InterPro"/>
</dbReference>
<sequence>MTRPEKRALTDPAMLAKIDKLFSVNVGHHIDLPQIVMLGDQSSGKSSTLEGLTRLPFPRDSGLCTRFATQITFRRASASSIFVSIIPGKDADDDHVEATRAFKKTGLTELDEATFSDIMREVQIVMGIDGVKKKTFSSDVLSIEVTGPDQDHLTVIDVPGIFQRTQRHITTKADKDFVKRMILDYMKNPRSVMLTVVPASQDPATQLILELAEEVDPLGQRTLGVLTKVDLVDRGAEKSAISMVEGRAHELRLGWCIVRNPGQQEMSQPDFDRYEAEDTFFSTVEPWNSLPKDRVGIGALRERLQMILAAHIRHEFPMVKAEVSQKLNEVTNALTAMGPSRDSVQDKRRFLIEMAMHFQNVVTQGLDAKYRDDCFYKLHSLRIATLVVNRSETFTNDFAEFGHSYQFAEPQSKPSVSKPFTQMVPQGYSQASPSESLFGGVKSRQSLFPPPSVPASKPILQADPNGGGKNTKSTPPPRPENCSTRKQECTDQSILDLLHGPSTLSRPLNKGILEWIGQIFGDARGFELGSYDPSLLASTFKYQSMRWENLVLGYLSDIVVITQRFIMDCLEMVCREDTIRARLSSTLLDKLLPLYVRAFTHAEFLLEVERSALPATMNHYLNDNLAKARQERLKAGVSGKTIQGEDNRPVVRLDDLIVTDNMSNKNHTVQDLHDILRSYYKVARKNLVDNVYKQAALYHLITGPNTPLRLFSPTWVSYLSDEQLEEIAGEDSLSKRKRQQLTKEMEDLEKGRRILSS</sequence>
<dbReference type="InterPro" id="IPR001401">
    <property type="entry name" value="Dynamin_GTPase"/>
</dbReference>
<evidence type="ECO:0000313" key="7">
    <source>
        <dbReference type="Proteomes" id="UP000007129"/>
    </source>
</evidence>
<dbReference type="PROSITE" id="PS51388">
    <property type="entry name" value="GED"/>
    <property type="match status" value="1"/>
</dbReference>
<name>K2S355_MACPH</name>
<feature type="region of interest" description="Disordered" evidence="3">
    <location>
        <begin position="412"/>
        <end position="486"/>
    </location>
</feature>
<feature type="domain" description="GED" evidence="4">
    <location>
        <begin position="669"/>
        <end position="757"/>
    </location>
</feature>
<dbReference type="AlphaFoldDB" id="K2S355"/>
<dbReference type="GO" id="GO:0000266">
    <property type="term" value="P:mitochondrial fission"/>
    <property type="evidence" value="ECO:0007669"/>
    <property type="project" value="TreeGrafter"/>
</dbReference>
<dbReference type="InterPro" id="IPR000375">
    <property type="entry name" value="Dynamin_stalk"/>
</dbReference>
<dbReference type="PROSITE" id="PS51718">
    <property type="entry name" value="G_DYNAMIN_2"/>
    <property type="match status" value="1"/>
</dbReference>
<dbReference type="InterPro" id="IPR027417">
    <property type="entry name" value="P-loop_NTPase"/>
</dbReference>
<dbReference type="GO" id="GO:0005525">
    <property type="term" value="F:GTP binding"/>
    <property type="evidence" value="ECO:0007669"/>
    <property type="project" value="InterPro"/>
</dbReference>
<dbReference type="EMBL" id="AHHD01000259">
    <property type="protein sequence ID" value="EKG16944.1"/>
    <property type="molecule type" value="Genomic_DNA"/>
</dbReference>
<evidence type="ECO:0000256" key="3">
    <source>
        <dbReference type="SAM" id="MobiDB-lite"/>
    </source>
</evidence>
<evidence type="ECO:0008006" key="8">
    <source>
        <dbReference type="Google" id="ProtNLM"/>
    </source>
</evidence>
<organism evidence="6 7">
    <name type="scientific">Macrophomina phaseolina (strain MS6)</name>
    <name type="common">Charcoal rot fungus</name>
    <dbReference type="NCBI Taxonomy" id="1126212"/>
    <lineage>
        <taxon>Eukaryota</taxon>
        <taxon>Fungi</taxon>
        <taxon>Dikarya</taxon>
        <taxon>Ascomycota</taxon>
        <taxon>Pezizomycotina</taxon>
        <taxon>Dothideomycetes</taxon>
        <taxon>Dothideomycetes incertae sedis</taxon>
        <taxon>Botryosphaeriales</taxon>
        <taxon>Botryosphaeriaceae</taxon>
        <taxon>Macrophomina</taxon>
    </lineage>
</organism>
<feature type="domain" description="Dynamin-type G" evidence="5">
    <location>
        <begin position="29"/>
        <end position="317"/>
    </location>
</feature>
<dbReference type="PANTHER" id="PTHR11566">
    <property type="entry name" value="DYNAMIN"/>
    <property type="match status" value="1"/>
</dbReference>
<dbReference type="STRING" id="1126212.K2S355"/>
<accession>K2S355</accession>
<gene>
    <name evidence="6" type="ORF">MPH_05925</name>
</gene>
<dbReference type="PANTHER" id="PTHR11566:SF215">
    <property type="entry name" value="DYNAMIN GTPASE"/>
    <property type="match status" value="1"/>
</dbReference>
<dbReference type="InterPro" id="IPR030381">
    <property type="entry name" value="G_DYNAMIN_dom"/>
</dbReference>
<evidence type="ECO:0000256" key="1">
    <source>
        <dbReference type="ARBA" id="ARBA00022741"/>
    </source>
</evidence>
<dbReference type="PRINTS" id="PR00195">
    <property type="entry name" value="DYNAMIN"/>
</dbReference>
<dbReference type="FunFam" id="3.40.50.300:FF:001425">
    <property type="entry name" value="Dynamin GTPase, putative"/>
    <property type="match status" value="1"/>
</dbReference>
<dbReference type="GO" id="GO:0016020">
    <property type="term" value="C:membrane"/>
    <property type="evidence" value="ECO:0007669"/>
    <property type="project" value="TreeGrafter"/>
</dbReference>
<dbReference type="VEuPathDB" id="FungiDB:MPH_05925"/>
<dbReference type="GO" id="GO:0005739">
    <property type="term" value="C:mitochondrion"/>
    <property type="evidence" value="ECO:0007669"/>
    <property type="project" value="TreeGrafter"/>
</dbReference>
<dbReference type="eggNOG" id="KOG0446">
    <property type="taxonomic scope" value="Eukaryota"/>
</dbReference>
<reference evidence="6 7" key="1">
    <citation type="journal article" date="2012" name="BMC Genomics">
        <title>Tools to kill: Genome of one of the most destructive plant pathogenic fungi Macrophomina phaseolina.</title>
        <authorList>
            <person name="Islam M.S."/>
            <person name="Haque M.S."/>
            <person name="Islam M.M."/>
            <person name="Emdad E.M."/>
            <person name="Halim A."/>
            <person name="Hossen Q.M.M."/>
            <person name="Hossain M.Z."/>
            <person name="Ahmed B."/>
            <person name="Rahim S."/>
            <person name="Rahman M.S."/>
            <person name="Alam M.M."/>
            <person name="Hou S."/>
            <person name="Wan X."/>
            <person name="Saito J.A."/>
            <person name="Alam M."/>
        </authorList>
    </citation>
    <scope>NUCLEOTIDE SEQUENCE [LARGE SCALE GENOMIC DNA]</scope>
    <source>
        <strain evidence="6 7">MS6</strain>
    </source>
</reference>
<dbReference type="Pfam" id="PF01031">
    <property type="entry name" value="Dynamin_M"/>
    <property type="match status" value="1"/>
</dbReference>
<dbReference type="GO" id="GO:0048312">
    <property type="term" value="P:intracellular distribution of mitochondria"/>
    <property type="evidence" value="ECO:0007669"/>
    <property type="project" value="TreeGrafter"/>
</dbReference>
<dbReference type="Gene3D" id="3.40.50.300">
    <property type="entry name" value="P-loop containing nucleotide triphosphate hydrolases"/>
    <property type="match status" value="1"/>
</dbReference>
<dbReference type="SUPFAM" id="SSF52540">
    <property type="entry name" value="P-loop containing nucleoside triphosphate hydrolases"/>
    <property type="match status" value="1"/>
</dbReference>
<keyword evidence="1" id="KW-0547">Nucleotide-binding</keyword>
<feature type="region of interest" description="Disordered" evidence="3">
    <location>
        <begin position="730"/>
        <end position="757"/>
    </location>
</feature>
<dbReference type="GO" id="GO:0016559">
    <property type="term" value="P:peroxisome fission"/>
    <property type="evidence" value="ECO:0007669"/>
    <property type="project" value="TreeGrafter"/>
</dbReference>
<dbReference type="GO" id="GO:0005874">
    <property type="term" value="C:microtubule"/>
    <property type="evidence" value="ECO:0007669"/>
    <property type="project" value="TreeGrafter"/>
</dbReference>